<protein>
    <recommendedName>
        <fullName evidence="4">FimV N-terminal domain-containing protein</fullName>
    </recommendedName>
</protein>
<dbReference type="NCBIfam" id="TIGR03504">
    <property type="entry name" value="FimV_Cterm"/>
    <property type="match status" value="1"/>
</dbReference>
<gene>
    <name evidence="5" type="ORF">MNBD_GAMMA06-1074</name>
</gene>
<organism evidence="5">
    <name type="scientific">hydrothermal vent metagenome</name>
    <dbReference type="NCBI Taxonomy" id="652676"/>
    <lineage>
        <taxon>unclassified sequences</taxon>
        <taxon>metagenomes</taxon>
        <taxon>ecological metagenomes</taxon>
    </lineage>
</organism>
<dbReference type="Pfam" id="PF25800">
    <property type="entry name" value="FimV_N"/>
    <property type="match status" value="1"/>
</dbReference>
<feature type="transmembrane region" description="Helical" evidence="3">
    <location>
        <begin position="557"/>
        <end position="577"/>
    </location>
</feature>
<dbReference type="NCBIfam" id="TIGR03505">
    <property type="entry name" value="FimV_core"/>
    <property type="match status" value="1"/>
</dbReference>
<keyword evidence="3" id="KW-1133">Transmembrane helix</keyword>
<accession>A0A3B0W7F8</accession>
<dbReference type="EMBL" id="UOFD01000026">
    <property type="protein sequence ID" value="VAW51251.1"/>
    <property type="molecule type" value="Genomic_DNA"/>
</dbReference>
<evidence type="ECO:0000256" key="2">
    <source>
        <dbReference type="SAM" id="MobiDB-lite"/>
    </source>
</evidence>
<dbReference type="InterPro" id="IPR020011">
    <property type="entry name" value="FimV_C"/>
</dbReference>
<keyword evidence="3" id="KW-0812">Transmembrane</keyword>
<dbReference type="InterPro" id="IPR020012">
    <property type="entry name" value="LysM_FimV"/>
</dbReference>
<keyword evidence="3" id="KW-0472">Membrane</keyword>
<evidence type="ECO:0000256" key="1">
    <source>
        <dbReference type="SAM" id="Coils"/>
    </source>
</evidence>
<dbReference type="InterPro" id="IPR038440">
    <property type="entry name" value="FimV_C_sf"/>
</dbReference>
<feature type="domain" description="FimV N-terminal" evidence="4">
    <location>
        <begin position="27"/>
        <end position="133"/>
    </location>
</feature>
<feature type="compositionally biased region" description="Low complexity" evidence="2">
    <location>
        <begin position="192"/>
        <end position="204"/>
    </location>
</feature>
<evidence type="ECO:0000259" key="4">
    <source>
        <dbReference type="Pfam" id="PF25800"/>
    </source>
</evidence>
<dbReference type="Gene3D" id="1.20.58.2200">
    <property type="match status" value="1"/>
</dbReference>
<dbReference type="InterPro" id="IPR011990">
    <property type="entry name" value="TPR-like_helical_dom_sf"/>
</dbReference>
<proteinExistence type="predicted"/>
<keyword evidence="1" id="KW-0175">Coiled coil</keyword>
<dbReference type="InterPro" id="IPR057840">
    <property type="entry name" value="FimV_N"/>
</dbReference>
<feature type="compositionally biased region" description="Polar residues" evidence="2">
    <location>
        <begin position="178"/>
        <end position="191"/>
    </location>
</feature>
<evidence type="ECO:0000313" key="5">
    <source>
        <dbReference type="EMBL" id="VAW51251.1"/>
    </source>
</evidence>
<reference evidence="5" key="1">
    <citation type="submission" date="2018-06" db="EMBL/GenBank/DDBJ databases">
        <authorList>
            <person name="Zhirakovskaya E."/>
        </authorList>
    </citation>
    <scope>NUCLEOTIDE SEQUENCE</scope>
</reference>
<evidence type="ECO:0000256" key="3">
    <source>
        <dbReference type="SAM" id="Phobius"/>
    </source>
</evidence>
<name>A0A3B0W7F8_9ZZZZ</name>
<sequence length="968" mass="103850">MRKFPTRKLLAAVVAGALFLPETAFTLGLGEIEVSSSLNQKLKADIELLSAAPEDIESLIVKLASRKEFSRAGLDRPYLLNDLRFKSEVIDGVPHVIVSSGSPIREPFLNFLVEIDWPNGHLLREYTVLLDPPVFMTQPASAAAALVNQSNTANSDSRPASNKSRASGGANIVPIVTPSVTSSPKSETSDVAQASAQANAPANNTTFVPAPPISYGQQQTSTDLPPGSYRIKTGDTTWSLANAMMPDQSISVEQMMIAMLRENPESFINGNINGLKRGYILRVPDYEQIVAINSGDARALVREQATLWRQYQLANAGGQPASAMPADGATTSTDDDMAVASEENAYLEIVSAGSGASSASAKDPTDMTSQELRAELALTRERVETERVEKEALQQQVNNLEQNVDKMKGMLSIEDNELSDVQALGQQSEIEAAAEPTEIVPTEIVPTEIEPTQGEILEPDLVDDAAAEMTESSAETDDLLTEQTFEDVLAEGTEDEEAVFTDEATGDELAEAAENTESVQEEAIAENVVIEDAAVPPSQLAAAPSTDPLSRLLSDPILLAAAGGGLLLVLAVIGLIIKRRKAAAEAESFELSAFDDEADDAIVELIADKAGDVDVAEQANDFDSDATMILDGAENTIVTDEGENTAVSDDEPRDDIIAEADVYLAYGIYQQAEELLTQAIADNPERNDYRIKLAETLYASKNGKAFVEVAVEIKKRVSDELTPEWKKIMAMGQDLCGDNPLFQGSMVGGIAVDSMEAKAPEMDFDLGIDGNSADNSASELDLDIDNQSLDLPEMESEEPASELEFDISDAGAAEETLASEDEFSLDIDASELDIDAQDEAAITKEGDDIHDLDFGLDEVTSDESAEEMVVEEEIAIDLTDDADALGLDLDDDNSAAETLVSSDDLSDDDSFDLSSLDDVDEVSTKLDLARAYLDMGDNEGTRGILKEVIEEGNDEQKKEANELMAKLV</sequence>
<feature type="compositionally biased region" description="Polar residues" evidence="2">
    <location>
        <begin position="147"/>
        <end position="165"/>
    </location>
</feature>
<dbReference type="Gene3D" id="1.25.40.10">
    <property type="entry name" value="Tetratricopeptide repeat domain"/>
    <property type="match status" value="1"/>
</dbReference>
<feature type="region of interest" description="Disordered" evidence="2">
    <location>
        <begin position="147"/>
        <end position="227"/>
    </location>
</feature>
<feature type="coiled-coil region" evidence="1">
    <location>
        <begin position="369"/>
        <end position="417"/>
    </location>
</feature>
<dbReference type="AlphaFoldDB" id="A0A3B0W7F8"/>